<evidence type="ECO:0000313" key="5">
    <source>
        <dbReference type="Proteomes" id="UP000266673"/>
    </source>
</evidence>
<dbReference type="Proteomes" id="UP000266673">
    <property type="component" value="Unassembled WGS sequence"/>
</dbReference>
<name>A0A397VXV2_9GLOM</name>
<keyword evidence="2" id="KW-0067">ATP-binding</keyword>
<dbReference type="GO" id="GO:0004674">
    <property type="term" value="F:protein serine/threonine kinase activity"/>
    <property type="evidence" value="ECO:0007669"/>
    <property type="project" value="TreeGrafter"/>
</dbReference>
<keyword evidence="5" id="KW-1185">Reference proteome</keyword>
<dbReference type="InterPro" id="IPR001245">
    <property type="entry name" value="Ser-Thr/Tyr_kinase_cat_dom"/>
</dbReference>
<evidence type="ECO:0000313" key="4">
    <source>
        <dbReference type="EMBL" id="RIB26778.1"/>
    </source>
</evidence>
<keyword evidence="4" id="KW-0418">Kinase</keyword>
<evidence type="ECO:0000256" key="2">
    <source>
        <dbReference type="ARBA" id="ARBA00022840"/>
    </source>
</evidence>
<evidence type="ECO:0000259" key="3">
    <source>
        <dbReference type="PROSITE" id="PS50011"/>
    </source>
</evidence>
<dbReference type="STRING" id="44941.A0A397VXV2"/>
<dbReference type="Pfam" id="PF07714">
    <property type="entry name" value="PK_Tyr_Ser-Thr"/>
    <property type="match status" value="1"/>
</dbReference>
<dbReference type="PROSITE" id="PS50011">
    <property type="entry name" value="PROTEIN_KINASE_DOM"/>
    <property type="match status" value="1"/>
</dbReference>
<dbReference type="OrthoDB" id="5979581at2759"/>
<keyword evidence="1" id="KW-0547">Nucleotide-binding</keyword>
<keyword evidence="4" id="KW-0808">Transferase</keyword>
<organism evidence="4 5">
    <name type="scientific">Gigaspora rosea</name>
    <dbReference type="NCBI Taxonomy" id="44941"/>
    <lineage>
        <taxon>Eukaryota</taxon>
        <taxon>Fungi</taxon>
        <taxon>Fungi incertae sedis</taxon>
        <taxon>Mucoromycota</taxon>
        <taxon>Glomeromycotina</taxon>
        <taxon>Glomeromycetes</taxon>
        <taxon>Diversisporales</taxon>
        <taxon>Gigasporaceae</taxon>
        <taxon>Gigaspora</taxon>
    </lineage>
</organism>
<dbReference type="PANTHER" id="PTHR44329">
    <property type="entry name" value="SERINE/THREONINE-PROTEIN KINASE TNNI3K-RELATED"/>
    <property type="match status" value="1"/>
</dbReference>
<dbReference type="GO" id="GO:0005524">
    <property type="term" value="F:ATP binding"/>
    <property type="evidence" value="ECO:0007669"/>
    <property type="project" value="UniProtKB-KW"/>
</dbReference>
<dbReference type="EMBL" id="QKWP01000123">
    <property type="protein sequence ID" value="RIB26778.1"/>
    <property type="molecule type" value="Genomic_DNA"/>
</dbReference>
<reference evidence="4 5" key="1">
    <citation type="submission" date="2018-06" db="EMBL/GenBank/DDBJ databases">
        <title>Comparative genomics reveals the genomic features of Rhizophagus irregularis, R. cerebriforme, R. diaphanum and Gigaspora rosea, and their symbiotic lifestyle signature.</title>
        <authorList>
            <person name="Morin E."/>
            <person name="San Clemente H."/>
            <person name="Chen E.C.H."/>
            <person name="De La Providencia I."/>
            <person name="Hainaut M."/>
            <person name="Kuo A."/>
            <person name="Kohler A."/>
            <person name="Murat C."/>
            <person name="Tang N."/>
            <person name="Roy S."/>
            <person name="Loubradou J."/>
            <person name="Henrissat B."/>
            <person name="Grigoriev I.V."/>
            <person name="Corradi N."/>
            <person name="Roux C."/>
            <person name="Martin F.M."/>
        </authorList>
    </citation>
    <scope>NUCLEOTIDE SEQUENCE [LARGE SCALE GENOMIC DNA]</scope>
    <source>
        <strain evidence="4 5">DAOM 194757</strain>
    </source>
</reference>
<dbReference type="Gene3D" id="1.10.510.10">
    <property type="entry name" value="Transferase(Phosphotransferase) domain 1"/>
    <property type="match status" value="1"/>
</dbReference>
<comment type="caution">
    <text evidence="4">The sequence shown here is derived from an EMBL/GenBank/DDBJ whole genome shotgun (WGS) entry which is preliminary data.</text>
</comment>
<gene>
    <name evidence="4" type="ORF">C2G38_175147</name>
</gene>
<dbReference type="InterPro" id="IPR051681">
    <property type="entry name" value="Ser/Thr_Kinases-Pseudokinases"/>
</dbReference>
<dbReference type="PRINTS" id="PR00109">
    <property type="entry name" value="TYRKINASE"/>
</dbReference>
<dbReference type="AlphaFoldDB" id="A0A397VXV2"/>
<proteinExistence type="predicted"/>
<feature type="domain" description="Protein kinase" evidence="3">
    <location>
        <begin position="1"/>
        <end position="162"/>
    </location>
</feature>
<dbReference type="InterPro" id="IPR000719">
    <property type="entry name" value="Prot_kinase_dom"/>
</dbReference>
<dbReference type="PANTHER" id="PTHR44329:SF298">
    <property type="entry name" value="MIXED LINEAGE KINASE DOMAIN-LIKE PROTEIN"/>
    <property type="match status" value="1"/>
</dbReference>
<sequence>MKWEHKLELLNEIISNLEAIHSQGYIHRDLHSGNILQDNLHSAYISDLGLSSSDSAQTQDGIFGILPYIAPEILMGQPNTTKSDIYSFGIIMWEILYGMSVSYCHNFSKQQLQLKICNNYLRTPISKEAPRCYVNLMKECWDKEPEKRPPAEKLCEIFMKWQNDKDILSELKKSKINLENIKKSYAGMFSGGSKFISFTGSSLGINSGLQNLKIDDIIPDSS</sequence>
<dbReference type="InterPro" id="IPR011009">
    <property type="entry name" value="Kinase-like_dom_sf"/>
</dbReference>
<protein>
    <submittedName>
        <fullName evidence="4">Kinase-like domain-containing protein</fullName>
    </submittedName>
</protein>
<accession>A0A397VXV2</accession>
<dbReference type="SUPFAM" id="SSF56112">
    <property type="entry name" value="Protein kinase-like (PK-like)"/>
    <property type="match status" value="1"/>
</dbReference>
<evidence type="ECO:0000256" key="1">
    <source>
        <dbReference type="ARBA" id="ARBA00022741"/>
    </source>
</evidence>